<name>A0A5B0R5N7_PUCGR</name>
<comment type="caution">
    <text evidence="1">The sequence shown here is derived from an EMBL/GenBank/DDBJ whole genome shotgun (WGS) entry which is preliminary data.</text>
</comment>
<accession>A0A5B0R5N7</accession>
<organism evidence="1 2">
    <name type="scientific">Puccinia graminis f. sp. tritici</name>
    <dbReference type="NCBI Taxonomy" id="56615"/>
    <lineage>
        <taxon>Eukaryota</taxon>
        <taxon>Fungi</taxon>
        <taxon>Dikarya</taxon>
        <taxon>Basidiomycota</taxon>
        <taxon>Pucciniomycotina</taxon>
        <taxon>Pucciniomycetes</taxon>
        <taxon>Pucciniales</taxon>
        <taxon>Pucciniaceae</taxon>
        <taxon>Puccinia</taxon>
    </lineage>
</organism>
<protein>
    <submittedName>
        <fullName evidence="1">Uncharacterized protein</fullName>
    </submittedName>
</protein>
<dbReference type="Proteomes" id="UP000325313">
    <property type="component" value="Unassembled WGS sequence"/>
</dbReference>
<dbReference type="EMBL" id="VDEP01000242">
    <property type="protein sequence ID" value="KAA1120699.1"/>
    <property type="molecule type" value="Genomic_DNA"/>
</dbReference>
<gene>
    <name evidence="1" type="ORF">PGTUg99_023953</name>
</gene>
<proteinExistence type="predicted"/>
<evidence type="ECO:0000313" key="2">
    <source>
        <dbReference type="Proteomes" id="UP000325313"/>
    </source>
</evidence>
<reference evidence="1 2" key="1">
    <citation type="submission" date="2019-05" db="EMBL/GenBank/DDBJ databases">
        <title>Emergence of the Ug99 lineage of the wheat stem rust pathogen through somatic hybridization.</title>
        <authorList>
            <person name="Li F."/>
            <person name="Upadhyaya N.M."/>
            <person name="Sperschneider J."/>
            <person name="Matny O."/>
            <person name="Nguyen-Phuc H."/>
            <person name="Mago R."/>
            <person name="Raley C."/>
            <person name="Miller M.E."/>
            <person name="Silverstein K.A.T."/>
            <person name="Henningsen E."/>
            <person name="Hirsch C.D."/>
            <person name="Visser B."/>
            <person name="Pretorius Z.A."/>
            <person name="Steffenson B.J."/>
            <person name="Schwessinger B."/>
            <person name="Dodds P.N."/>
            <person name="Figueroa M."/>
        </authorList>
    </citation>
    <scope>NUCLEOTIDE SEQUENCE [LARGE SCALE GENOMIC DNA]</scope>
    <source>
        <strain evidence="1 2">Ug99</strain>
    </source>
</reference>
<sequence length="90" mass="9886">MKGFLGPACGDCNHLAKPDKIGDPAVPVMMRPGQTSSRRYTVRRPIDSAPISLQGVSLSPAKTHRCDHPKPGIEDSFSRIETFTLWRPSL</sequence>
<dbReference type="AlphaFoldDB" id="A0A5B0R5N7"/>
<evidence type="ECO:0000313" key="1">
    <source>
        <dbReference type="EMBL" id="KAA1120699.1"/>
    </source>
</evidence>